<dbReference type="InterPro" id="IPR027417">
    <property type="entry name" value="P-loop_NTPase"/>
</dbReference>
<dbReference type="GO" id="GO:0005886">
    <property type="term" value="C:plasma membrane"/>
    <property type="evidence" value="ECO:0007669"/>
    <property type="project" value="UniProtKB-SubCell"/>
</dbReference>
<feature type="transmembrane region" description="Helical" evidence="11">
    <location>
        <begin position="194"/>
        <end position="213"/>
    </location>
</feature>
<dbReference type="InterPro" id="IPR039421">
    <property type="entry name" value="Type_1_exporter"/>
</dbReference>
<proteinExistence type="inferred from homology"/>
<evidence type="ECO:0000256" key="3">
    <source>
        <dbReference type="ARBA" id="ARBA00022475"/>
    </source>
</evidence>
<evidence type="ECO:0000256" key="11">
    <source>
        <dbReference type="SAM" id="Phobius"/>
    </source>
</evidence>
<dbReference type="InterPro" id="IPR003439">
    <property type="entry name" value="ABC_transporter-like_ATP-bd"/>
</dbReference>
<name>A0A7W7FVE2_9PSEU</name>
<gene>
    <name evidence="14" type="ORF">HNR67_006434</name>
</gene>
<protein>
    <submittedName>
        <fullName evidence="14">ATP-binding cassette subfamily B protein/ATP-binding cassette subfamily C protein</fullName>
    </submittedName>
</protein>
<keyword evidence="5 11" id="KW-0812">Transmembrane</keyword>
<keyword evidence="3" id="KW-1003">Cell membrane</keyword>
<dbReference type="GO" id="GO:0015421">
    <property type="term" value="F:ABC-type oligopeptide transporter activity"/>
    <property type="evidence" value="ECO:0007669"/>
    <property type="project" value="TreeGrafter"/>
</dbReference>
<comment type="caution">
    <text evidence="14">The sequence shown here is derived from an EMBL/GenBank/DDBJ whole genome shotgun (WGS) entry which is preliminary data.</text>
</comment>
<evidence type="ECO:0000256" key="9">
    <source>
        <dbReference type="ARBA" id="ARBA00023136"/>
    </source>
</evidence>
<keyword evidence="9 11" id="KW-0472">Membrane</keyword>
<evidence type="ECO:0000313" key="14">
    <source>
        <dbReference type="EMBL" id="MBB4680316.1"/>
    </source>
</evidence>
<dbReference type="PROSITE" id="PS50893">
    <property type="entry name" value="ABC_TRANSPORTER_2"/>
    <property type="match status" value="1"/>
</dbReference>
<dbReference type="PROSITE" id="PS00211">
    <property type="entry name" value="ABC_TRANSPORTER_1"/>
    <property type="match status" value="1"/>
</dbReference>
<dbReference type="PANTHER" id="PTHR43394:SF1">
    <property type="entry name" value="ATP-BINDING CASSETTE SUB-FAMILY B MEMBER 10, MITOCHONDRIAL"/>
    <property type="match status" value="1"/>
</dbReference>
<dbReference type="GO" id="GO:0005524">
    <property type="term" value="F:ATP binding"/>
    <property type="evidence" value="ECO:0007669"/>
    <property type="project" value="UniProtKB-KW"/>
</dbReference>
<evidence type="ECO:0000256" key="5">
    <source>
        <dbReference type="ARBA" id="ARBA00022692"/>
    </source>
</evidence>
<dbReference type="Pfam" id="PF00005">
    <property type="entry name" value="ABC_tran"/>
    <property type="match status" value="1"/>
</dbReference>
<dbReference type="SUPFAM" id="SSF52540">
    <property type="entry name" value="P-loop containing nucleoside triphosphate hydrolases"/>
    <property type="match status" value="1"/>
</dbReference>
<evidence type="ECO:0000256" key="2">
    <source>
        <dbReference type="ARBA" id="ARBA00022448"/>
    </source>
</evidence>
<feature type="transmembrane region" description="Helical" evidence="11">
    <location>
        <begin position="169"/>
        <end position="188"/>
    </location>
</feature>
<evidence type="ECO:0000256" key="6">
    <source>
        <dbReference type="ARBA" id="ARBA00022741"/>
    </source>
</evidence>
<dbReference type="PROSITE" id="PS50929">
    <property type="entry name" value="ABC_TM1F"/>
    <property type="match status" value="1"/>
</dbReference>
<evidence type="ECO:0000256" key="8">
    <source>
        <dbReference type="ARBA" id="ARBA00022989"/>
    </source>
</evidence>
<dbReference type="SUPFAM" id="SSF90123">
    <property type="entry name" value="ABC transporter transmembrane region"/>
    <property type="match status" value="1"/>
</dbReference>
<feature type="domain" description="ABC transmembrane type-1" evidence="13">
    <location>
        <begin position="58"/>
        <end position="337"/>
    </location>
</feature>
<evidence type="ECO:0000313" key="15">
    <source>
        <dbReference type="Proteomes" id="UP000533598"/>
    </source>
</evidence>
<keyword evidence="6" id="KW-0547">Nucleotide-binding</keyword>
<dbReference type="Gene3D" id="3.40.50.300">
    <property type="entry name" value="P-loop containing nucleotide triphosphate hydrolases"/>
    <property type="match status" value="1"/>
</dbReference>
<evidence type="ECO:0000259" key="13">
    <source>
        <dbReference type="PROSITE" id="PS50929"/>
    </source>
</evidence>
<reference evidence="14 15" key="1">
    <citation type="submission" date="2020-08" db="EMBL/GenBank/DDBJ databases">
        <title>Sequencing the genomes of 1000 actinobacteria strains.</title>
        <authorList>
            <person name="Klenk H.-P."/>
        </authorList>
    </citation>
    <scope>NUCLEOTIDE SEQUENCE [LARGE SCALE GENOMIC DNA]</scope>
    <source>
        <strain evidence="14 15">DSM 44230</strain>
    </source>
</reference>
<dbReference type="InterPro" id="IPR036640">
    <property type="entry name" value="ABC1_TM_sf"/>
</dbReference>
<organism evidence="14 15">
    <name type="scientific">Crossiella cryophila</name>
    <dbReference type="NCBI Taxonomy" id="43355"/>
    <lineage>
        <taxon>Bacteria</taxon>
        <taxon>Bacillati</taxon>
        <taxon>Actinomycetota</taxon>
        <taxon>Actinomycetes</taxon>
        <taxon>Pseudonocardiales</taxon>
        <taxon>Pseudonocardiaceae</taxon>
        <taxon>Crossiella</taxon>
    </lineage>
</organism>
<keyword evidence="7 14" id="KW-0067">ATP-binding</keyword>
<keyword evidence="8 11" id="KW-1133">Transmembrane helix</keyword>
<dbReference type="Gene3D" id="1.20.1560.10">
    <property type="entry name" value="ABC transporter type 1, transmembrane domain"/>
    <property type="match status" value="1"/>
</dbReference>
<feature type="transmembrane region" description="Helical" evidence="11">
    <location>
        <begin position="96"/>
        <end position="115"/>
    </location>
</feature>
<evidence type="ECO:0000256" key="4">
    <source>
        <dbReference type="ARBA" id="ARBA00022519"/>
    </source>
</evidence>
<dbReference type="CDD" id="cd18551">
    <property type="entry name" value="ABC_6TM_LmrA_like"/>
    <property type="match status" value="1"/>
</dbReference>
<feature type="domain" description="ABC transporter" evidence="12">
    <location>
        <begin position="371"/>
        <end position="605"/>
    </location>
</feature>
<evidence type="ECO:0000256" key="1">
    <source>
        <dbReference type="ARBA" id="ARBA00004429"/>
    </source>
</evidence>
<evidence type="ECO:0000256" key="7">
    <source>
        <dbReference type="ARBA" id="ARBA00022840"/>
    </source>
</evidence>
<comment type="subcellular location">
    <subcellularLocation>
        <location evidence="1">Cell inner membrane</location>
        <topology evidence="1">Multi-pass membrane protein</topology>
    </subcellularLocation>
</comment>
<dbReference type="Proteomes" id="UP000533598">
    <property type="component" value="Unassembled WGS sequence"/>
</dbReference>
<sequence length="613" mass="64209">MATRTGVTAATALEDPPGTLSAAEAQAALYAQFAPPKPEPGAFRTLLRYARPHRGVLVVTLLLSLLASAAGLAQPLVARSTLDGLTTGGGVLGPVLLLLGLLIGGMAVTGLNAWLQQRTSQRVIRQVRRGLVHRLIRVKVAELDSRQPGDLSARVTSDSTLLQSAATDGLVMIVSGALTLVAAVVLMATLHLGLLLITLGVLVVVGLLLMVVLPKIRTSVARAQESVGAVGAALERILGAARLVKANGAEARETAQANAAVDSAYEAGLTSAKYTAVVSMISGVSVQLAFLAVLGVGGMFVAAGSLSLSALIAFLLYLFYLSDPIVSLISGFSTLQTGLGAIGRIEEVQHIPAEDDVDLDTAPAPRTPPTVTVRGVHFQYADRSPALTGVSFTARARAQTALVGPSGAGKTTLFGLLQRFYEPEQGEIRLDDVDIATLPRGEVRRRLAYVEQDATTLSGTVRQNLLYSAPEATDAEIEEVLHATRLTEFVAGLPQGLDTSVGSRGVTLSGGERQRLAIARALLRRPDVLLLDEATGQLDSRNEQALRATIASAAEQCTVLLIAHRLSTITEADQIVVLEQGQVRATGSHQSLVDSDDLYRELAATQLLTGAAK</sequence>
<dbReference type="PANTHER" id="PTHR43394">
    <property type="entry name" value="ATP-DEPENDENT PERMEASE MDL1, MITOCHONDRIAL"/>
    <property type="match status" value="1"/>
</dbReference>
<evidence type="ECO:0000259" key="12">
    <source>
        <dbReference type="PROSITE" id="PS50893"/>
    </source>
</evidence>
<feature type="transmembrane region" description="Helical" evidence="11">
    <location>
        <begin position="56"/>
        <end position="76"/>
    </location>
</feature>
<comment type="similarity">
    <text evidence="10">Belongs to the ABC transporter superfamily. Siderophore-Fe(3+) uptake transporter (SIUT) (TC 3.A.1.21) family.</text>
</comment>
<dbReference type="Pfam" id="PF00664">
    <property type="entry name" value="ABC_membrane"/>
    <property type="match status" value="1"/>
</dbReference>
<dbReference type="RefSeq" id="WP_185006027.1">
    <property type="nucleotide sequence ID" value="NZ_BAAAUI010000009.1"/>
</dbReference>
<keyword evidence="4" id="KW-0997">Cell inner membrane</keyword>
<dbReference type="GO" id="GO:0016887">
    <property type="term" value="F:ATP hydrolysis activity"/>
    <property type="evidence" value="ECO:0007669"/>
    <property type="project" value="InterPro"/>
</dbReference>
<keyword evidence="15" id="KW-1185">Reference proteome</keyword>
<dbReference type="EMBL" id="JACHMH010000001">
    <property type="protein sequence ID" value="MBB4680316.1"/>
    <property type="molecule type" value="Genomic_DNA"/>
</dbReference>
<dbReference type="FunFam" id="3.40.50.300:FF:000221">
    <property type="entry name" value="Multidrug ABC transporter ATP-binding protein"/>
    <property type="match status" value="1"/>
</dbReference>
<evidence type="ECO:0000256" key="10">
    <source>
        <dbReference type="ARBA" id="ARBA00023455"/>
    </source>
</evidence>
<dbReference type="InterPro" id="IPR011527">
    <property type="entry name" value="ABC1_TM_dom"/>
</dbReference>
<dbReference type="InterPro" id="IPR017871">
    <property type="entry name" value="ABC_transporter-like_CS"/>
</dbReference>
<dbReference type="InterPro" id="IPR003593">
    <property type="entry name" value="AAA+_ATPase"/>
</dbReference>
<feature type="transmembrane region" description="Helical" evidence="11">
    <location>
        <begin position="288"/>
        <end position="320"/>
    </location>
</feature>
<dbReference type="SMART" id="SM00382">
    <property type="entry name" value="AAA"/>
    <property type="match status" value="1"/>
</dbReference>
<keyword evidence="2" id="KW-0813">Transport</keyword>
<dbReference type="AlphaFoldDB" id="A0A7W7FVE2"/>
<accession>A0A7W7FVE2</accession>